<comment type="caution">
    <text evidence="1">The sequence shown here is derived from an EMBL/GenBank/DDBJ whole genome shotgun (WGS) entry which is preliminary data.</text>
</comment>
<name>A0A1R0GVV4_9FUNG</name>
<gene>
    <name evidence="1" type="ORF">AYI68_g4889</name>
</gene>
<dbReference type="EMBL" id="LSSL01002877">
    <property type="protein sequence ID" value="OLY81009.1"/>
    <property type="molecule type" value="Genomic_DNA"/>
</dbReference>
<reference evidence="1 2" key="1">
    <citation type="journal article" date="2016" name="Mol. Biol. Evol.">
        <title>Genome-Wide Survey of Gut Fungi (Harpellales) Reveals the First Horizontally Transferred Ubiquitin Gene from a Mosquito Host.</title>
        <authorList>
            <person name="Wang Y."/>
            <person name="White M.M."/>
            <person name="Kvist S."/>
            <person name="Moncalvo J.M."/>
        </authorList>
    </citation>
    <scope>NUCLEOTIDE SEQUENCE [LARGE SCALE GENOMIC DNA]</scope>
    <source>
        <strain evidence="1 2">ALG-7-W6</strain>
    </source>
</reference>
<accession>A0A1R0GVV4</accession>
<evidence type="ECO:0000313" key="2">
    <source>
        <dbReference type="Proteomes" id="UP000187455"/>
    </source>
</evidence>
<proteinExistence type="predicted"/>
<keyword evidence="2" id="KW-1185">Reference proteome</keyword>
<dbReference type="Proteomes" id="UP000187455">
    <property type="component" value="Unassembled WGS sequence"/>
</dbReference>
<sequence length="95" mass="11359">MFYISDRKFIICVTDILLEMFLDMRQYKYVYFSELYSDLTLKRRSFIKETPMILQATKSQLFFFENRDFLPLGYGITVFAWKIICCAMKKGIGFG</sequence>
<dbReference type="AlphaFoldDB" id="A0A1R0GVV4"/>
<organism evidence="1 2">
    <name type="scientific">Smittium mucronatum</name>
    <dbReference type="NCBI Taxonomy" id="133383"/>
    <lineage>
        <taxon>Eukaryota</taxon>
        <taxon>Fungi</taxon>
        <taxon>Fungi incertae sedis</taxon>
        <taxon>Zoopagomycota</taxon>
        <taxon>Kickxellomycotina</taxon>
        <taxon>Harpellomycetes</taxon>
        <taxon>Harpellales</taxon>
        <taxon>Legeriomycetaceae</taxon>
        <taxon>Smittium</taxon>
    </lineage>
</organism>
<protein>
    <submittedName>
        <fullName evidence="1">Uncharacterized protein</fullName>
    </submittedName>
</protein>
<evidence type="ECO:0000313" key="1">
    <source>
        <dbReference type="EMBL" id="OLY81009.1"/>
    </source>
</evidence>